<dbReference type="AlphaFoldDB" id="A0A0B6XU27"/>
<sequence length="58" mass="6816">TQDQLKLKLLEYSTFSPERFSPLWPAKILVANFFEEVEYAVQMWLRQQLQDLNGANIG</sequence>
<evidence type="ECO:0000313" key="1">
    <source>
        <dbReference type="EMBL" id="CEK47393.1"/>
    </source>
</evidence>
<gene>
    <name evidence="1" type="primary">ORF1271</name>
</gene>
<protein>
    <submittedName>
        <fullName evidence="1">Uncharacterized protein</fullName>
    </submittedName>
</protein>
<accession>A0A0B6XU27</accession>
<reference evidence="1" key="1">
    <citation type="submission" date="2014-12" db="EMBL/GenBank/DDBJ databases">
        <title>Insight into the proteome of Arion vulgaris.</title>
        <authorList>
            <person name="Aradska J."/>
            <person name="Bulat T."/>
            <person name="Smidak R."/>
            <person name="Sarate P."/>
            <person name="Gangsoo J."/>
            <person name="Sialana F."/>
            <person name="Bilban M."/>
            <person name="Lubec G."/>
        </authorList>
    </citation>
    <scope>NUCLEOTIDE SEQUENCE</scope>
    <source>
        <tissue evidence="1">Skin</tissue>
    </source>
</reference>
<organism evidence="1">
    <name type="scientific">Arion vulgaris</name>
    <dbReference type="NCBI Taxonomy" id="1028688"/>
    <lineage>
        <taxon>Eukaryota</taxon>
        <taxon>Metazoa</taxon>
        <taxon>Spiralia</taxon>
        <taxon>Lophotrochozoa</taxon>
        <taxon>Mollusca</taxon>
        <taxon>Gastropoda</taxon>
        <taxon>Heterobranchia</taxon>
        <taxon>Euthyneura</taxon>
        <taxon>Panpulmonata</taxon>
        <taxon>Eupulmonata</taxon>
        <taxon>Stylommatophora</taxon>
        <taxon>Helicina</taxon>
        <taxon>Arionoidea</taxon>
        <taxon>Arionidae</taxon>
        <taxon>Arion</taxon>
    </lineage>
</organism>
<proteinExistence type="predicted"/>
<name>A0A0B6XU27_9EUPU</name>
<feature type="non-terminal residue" evidence="1">
    <location>
        <position position="1"/>
    </location>
</feature>
<dbReference type="EMBL" id="HACG01000528">
    <property type="protein sequence ID" value="CEK47393.1"/>
    <property type="molecule type" value="Transcribed_RNA"/>
</dbReference>